<evidence type="ECO:0000256" key="3">
    <source>
        <dbReference type="ARBA" id="ARBA00010400"/>
    </source>
</evidence>
<keyword evidence="4" id="KW-0964">Secreted</keyword>
<name>A0A2P4XRK6_9STRA</name>
<dbReference type="GO" id="GO:0005576">
    <property type="term" value="C:extracellular region"/>
    <property type="evidence" value="ECO:0007669"/>
    <property type="project" value="UniProtKB-SubCell"/>
</dbReference>
<accession>A0A2P4XRK6</accession>
<protein>
    <submittedName>
        <fullName evidence="9">Avirulence protein (Avh)</fullName>
    </submittedName>
</protein>
<feature type="compositionally biased region" description="Basic residues" evidence="7">
    <location>
        <begin position="187"/>
        <end position="196"/>
    </location>
</feature>
<evidence type="ECO:0000256" key="5">
    <source>
        <dbReference type="ARBA" id="ARBA00022729"/>
    </source>
</evidence>
<reference evidence="9 10" key="1">
    <citation type="journal article" date="2017" name="Genome Biol. Evol.">
        <title>Phytophthora megakarya and P. palmivora, closely related causal agents of cacao black pod rot, underwent increases in genome sizes and gene numbers by different mechanisms.</title>
        <authorList>
            <person name="Ali S.S."/>
            <person name="Shao J."/>
            <person name="Lary D.J."/>
            <person name="Kronmiller B."/>
            <person name="Shen D."/>
            <person name="Strem M.D."/>
            <person name="Amoako-Attah I."/>
            <person name="Akrofi A.Y."/>
            <person name="Begoude B.A."/>
            <person name="Ten Hoopen G.M."/>
            <person name="Coulibaly K."/>
            <person name="Kebe B.I."/>
            <person name="Melnick R.L."/>
            <person name="Guiltinan M.J."/>
            <person name="Tyler B.M."/>
            <person name="Meinhardt L.W."/>
            <person name="Bailey B.A."/>
        </authorList>
    </citation>
    <scope>NUCLEOTIDE SEQUENCE [LARGE SCALE GENOMIC DNA]</scope>
    <source>
        <strain evidence="10">sbr112.9</strain>
    </source>
</reference>
<dbReference type="InterPro" id="IPR054463">
    <property type="entry name" value="PexRD54_WY"/>
</dbReference>
<evidence type="ECO:0000313" key="9">
    <source>
        <dbReference type="EMBL" id="POM68205.1"/>
    </source>
</evidence>
<dbReference type="GO" id="GO:0043657">
    <property type="term" value="C:host cell"/>
    <property type="evidence" value="ECO:0007669"/>
    <property type="project" value="UniProtKB-SubCell"/>
</dbReference>
<evidence type="ECO:0000256" key="6">
    <source>
        <dbReference type="ARBA" id="ARBA00023026"/>
    </source>
</evidence>
<evidence type="ECO:0000313" key="10">
    <source>
        <dbReference type="Proteomes" id="UP000237271"/>
    </source>
</evidence>
<dbReference type="AlphaFoldDB" id="A0A2P4XRK6"/>
<evidence type="ECO:0000256" key="4">
    <source>
        <dbReference type="ARBA" id="ARBA00022525"/>
    </source>
</evidence>
<evidence type="ECO:0000256" key="2">
    <source>
        <dbReference type="ARBA" id="ARBA00004613"/>
    </source>
</evidence>
<feature type="domain" description="RxLR effector PexRD54 WY" evidence="8">
    <location>
        <begin position="38"/>
        <end position="78"/>
    </location>
</feature>
<keyword evidence="5" id="KW-0732">Signal</keyword>
<evidence type="ECO:0000256" key="1">
    <source>
        <dbReference type="ARBA" id="ARBA00004340"/>
    </source>
</evidence>
<dbReference type="Proteomes" id="UP000237271">
    <property type="component" value="Unassembled WGS sequence"/>
</dbReference>
<dbReference type="OrthoDB" id="90019at2759"/>
<keyword evidence="6" id="KW-0843">Virulence</keyword>
<sequence>MIETFTHTLGDIDVTKILHALKRKDMTRNIATELESAQLKMWLNGKKSTDDVFKLLKLDNEANSFRDKPLFNTWISYINSFITENPDQKARVFSALETRFSDRPLNSILNAASNFPSMESTAINIQTSKIQGYVASNKSPYDVFTLLGIDDVGYHVLSTSVFQSWLRYVEDFNKRNPMHKESWSKTAKAKSKGKAVPRKEARKAASTSSPAKSLTLAEGKARAQAAKAASHKRADEDAAAAKKRATPGSPTSEPSIAKKFRSLFDSSDEDEEEGVVTEPQEISNDLDVQQERYQVTQLQGAPAPPTPVNLRGYYPLDARSGVFHIRNEIPDCKDSDARNVLHDTGLPYPWSTLRPLAV</sequence>
<evidence type="ECO:0000256" key="7">
    <source>
        <dbReference type="SAM" id="MobiDB-lite"/>
    </source>
</evidence>
<organism evidence="9 10">
    <name type="scientific">Phytophthora palmivora</name>
    <dbReference type="NCBI Taxonomy" id="4796"/>
    <lineage>
        <taxon>Eukaryota</taxon>
        <taxon>Sar</taxon>
        <taxon>Stramenopiles</taxon>
        <taxon>Oomycota</taxon>
        <taxon>Peronosporomycetes</taxon>
        <taxon>Peronosporales</taxon>
        <taxon>Peronosporaceae</taxon>
        <taxon>Phytophthora</taxon>
    </lineage>
</organism>
<proteinExistence type="inferred from homology"/>
<keyword evidence="10" id="KW-1185">Reference proteome</keyword>
<feature type="region of interest" description="Disordered" evidence="7">
    <location>
        <begin position="179"/>
        <end position="257"/>
    </location>
</feature>
<dbReference type="EMBL" id="NCKW01008336">
    <property type="protein sequence ID" value="POM68205.1"/>
    <property type="molecule type" value="Genomic_DNA"/>
</dbReference>
<comment type="caution">
    <text evidence="9">The sequence shown here is derived from an EMBL/GenBank/DDBJ whole genome shotgun (WGS) entry which is preliminary data.</text>
</comment>
<gene>
    <name evidence="9" type="ORF">PHPALM_15663</name>
</gene>
<dbReference type="Pfam" id="PF22748">
    <property type="entry name" value="PexRD54_WY"/>
    <property type="match status" value="1"/>
</dbReference>
<comment type="similarity">
    <text evidence="3">Belongs to the RxLR effector family.</text>
</comment>
<comment type="subcellular location">
    <subcellularLocation>
        <location evidence="1">Host cell</location>
    </subcellularLocation>
    <subcellularLocation>
        <location evidence="2">Secreted</location>
    </subcellularLocation>
</comment>
<evidence type="ECO:0000259" key="8">
    <source>
        <dbReference type="Pfam" id="PF22748"/>
    </source>
</evidence>